<organism evidence="1 2">
    <name type="scientific">Porites lobata</name>
    <dbReference type="NCBI Taxonomy" id="104759"/>
    <lineage>
        <taxon>Eukaryota</taxon>
        <taxon>Metazoa</taxon>
        <taxon>Cnidaria</taxon>
        <taxon>Anthozoa</taxon>
        <taxon>Hexacorallia</taxon>
        <taxon>Scleractinia</taxon>
        <taxon>Fungiina</taxon>
        <taxon>Poritidae</taxon>
        <taxon>Porites</taxon>
    </lineage>
</organism>
<comment type="caution">
    <text evidence="1">The sequence shown here is derived from an EMBL/GenBank/DDBJ whole genome shotgun (WGS) entry which is preliminary data.</text>
</comment>
<dbReference type="Proteomes" id="UP001159405">
    <property type="component" value="Unassembled WGS sequence"/>
</dbReference>
<dbReference type="EMBL" id="CALNXK010000042">
    <property type="protein sequence ID" value="CAH3126288.1"/>
    <property type="molecule type" value="Genomic_DNA"/>
</dbReference>
<protein>
    <submittedName>
        <fullName evidence="1">Uncharacterized protein</fullName>
    </submittedName>
</protein>
<proteinExistence type="predicted"/>
<keyword evidence="2" id="KW-1185">Reference proteome</keyword>
<evidence type="ECO:0000313" key="1">
    <source>
        <dbReference type="EMBL" id="CAH3126288.1"/>
    </source>
</evidence>
<gene>
    <name evidence="1" type="ORF">PLOB_00032297</name>
</gene>
<accession>A0ABN8P277</accession>
<name>A0ABN8P277_9CNID</name>
<evidence type="ECO:0000313" key="2">
    <source>
        <dbReference type="Proteomes" id="UP001159405"/>
    </source>
</evidence>
<reference evidence="1 2" key="1">
    <citation type="submission" date="2022-05" db="EMBL/GenBank/DDBJ databases">
        <authorList>
            <consortium name="Genoscope - CEA"/>
            <person name="William W."/>
        </authorList>
    </citation>
    <scope>NUCLEOTIDE SEQUENCE [LARGE SCALE GENOMIC DNA]</scope>
</reference>
<sequence>MRSRDLLLKQFIQSRQDTEWINFKHSRDLVKKKLQEAERDHTFEEDSVT</sequence>